<dbReference type="GO" id="GO:0005615">
    <property type="term" value="C:extracellular space"/>
    <property type="evidence" value="ECO:0007669"/>
    <property type="project" value="UniProtKB-ARBA"/>
</dbReference>
<keyword evidence="1 5" id="KW-0732">Signal</keyword>
<evidence type="ECO:0000256" key="4">
    <source>
        <dbReference type="SAM" id="MobiDB-lite"/>
    </source>
</evidence>
<keyword evidence="9" id="KW-1185">Reference proteome</keyword>
<accession>T1GBG5</accession>
<dbReference type="Proteomes" id="UP000015102">
    <property type="component" value="Unassembled WGS sequence"/>
</dbReference>
<keyword evidence="3" id="KW-0325">Glycoprotein</keyword>
<dbReference type="InterPro" id="IPR052444">
    <property type="entry name" value="Spz/Toll_ligand-like"/>
</dbReference>
<dbReference type="GO" id="GO:0005121">
    <property type="term" value="F:Toll binding"/>
    <property type="evidence" value="ECO:0007669"/>
    <property type="project" value="TreeGrafter"/>
</dbReference>
<dbReference type="SUPFAM" id="SSF57501">
    <property type="entry name" value="Cystine-knot cytokines"/>
    <property type="match status" value="1"/>
</dbReference>
<dbReference type="EMBL" id="CAQQ02166798">
    <property type="status" value="NOT_ANNOTATED_CDS"/>
    <property type="molecule type" value="Genomic_DNA"/>
</dbReference>
<organism evidence="8 9">
    <name type="scientific">Megaselia scalaris</name>
    <name type="common">Humpbacked fly</name>
    <name type="synonym">Phora scalaris</name>
    <dbReference type="NCBI Taxonomy" id="36166"/>
    <lineage>
        <taxon>Eukaryota</taxon>
        <taxon>Metazoa</taxon>
        <taxon>Ecdysozoa</taxon>
        <taxon>Arthropoda</taxon>
        <taxon>Hexapoda</taxon>
        <taxon>Insecta</taxon>
        <taxon>Pterygota</taxon>
        <taxon>Neoptera</taxon>
        <taxon>Endopterygota</taxon>
        <taxon>Diptera</taxon>
        <taxon>Brachycera</taxon>
        <taxon>Muscomorpha</taxon>
        <taxon>Platypezoidea</taxon>
        <taxon>Phoridae</taxon>
        <taxon>Megaseliini</taxon>
        <taxon>Megaselia</taxon>
    </lineage>
</organism>
<evidence type="ECO:0000259" key="6">
    <source>
        <dbReference type="Pfam" id="PF16077"/>
    </source>
</evidence>
<protein>
    <submittedName>
        <fullName evidence="8">Uncharacterized protein</fullName>
    </submittedName>
</protein>
<dbReference type="AlphaFoldDB" id="T1GBG5"/>
<evidence type="ECO:0000259" key="7">
    <source>
        <dbReference type="Pfam" id="PF24103"/>
    </source>
</evidence>
<evidence type="ECO:0000256" key="5">
    <source>
        <dbReference type="SAM" id="SignalP"/>
    </source>
</evidence>
<dbReference type="HOGENOM" id="CLU_325493_0_0_1"/>
<evidence type="ECO:0000313" key="8">
    <source>
        <dbReference type="EnsemblMetazoa" id="MESCA000597-PA"/>
    </source>
</evidence>
<sequence length="748" mass="85484">MELRKICLFCCVIFGAVLSAEEDLFDFDFGDSDSPLENYENVAKVETLNNFAGAFDKRQKIVTKALAKALKDKTMRRRFTEIMPILRILSGQQKLALSALISTQVQAKSGQELKYDQVRSMFGDDEKLTLPIIYDIANLVKTAADKYLRYEYEMLPTAAPNQDLLQTISSRRNIELTSTEDMEDFFEDPYMEPKMINEALIPQPSPSNSTRRKRSANTEFVHKLVRAIPLIPETNQLNTTQFLGPYETLPETMKPTTSATTIPSVRETNTNPFPRDSENTVLDYNKVEDLALADLNGTEVAPKPTQTTITKTSTSDDLLPSAEELVGGPHIRGPNKIRGPAKPPRRIPPNHPLGPIRPSEIYPKREQIMGSIRRHKHAMSALLAEYRDKSAELEYQEYLEELQLSKKRREDENVVTPGGLCSSVVRYARPQKARSASGEWKYIVNTGQHTQTLRLEKCSNPQESCSYLSQNYRSRCVQIYNYHRLLSWDKTRGLHVDIYKVPTCCSCHKPYTTLTDELDYEDEEGEDDISYQYSNGFKRVKSHNYDPHELLVSATKKRPKVSSLNPTIASFLSPPGSYQFKRDLDSASEYSNLFTRVRKAQQSEERVDLDLAESEKSEIDEQPITTNSYRRRIPSVLPTSNSVPTRSTSVSYSIPILNPTPSPKTVVVGIPVQEKSPENHHLRKKPIFSTKYSDTNKRVNYNYHPIIDYFENQMPRKAPSGRVKIIPPYPKDRRMAYQDPWLPVMERR</sequence>
<dbReference type="GO" id="GO:0021556">
    <property type="term" value="P:central nervous system formation"/>
    <property type="evidence" value="ECO:0007669"/>
    <property type="project" value="TreeGrafter"/>
</dbReference>
<evidence type="ECO:0000313" key="9">
    <source>
        <dbReference type="Proteomes" id="UP000015102"/>
    </source>
</evidence>
<dbReference type="Pfam" id="PF16077">
    <property type="entry name" value="Spaetzle"/>
    <property type="match status" value="1"/>
</dbReference>
<dbReference type="GO" id="GO:0045087">
    <property type="term" value="P:innate immune response"/>
    <property type="evidence" value="ECO:0007669"/>
    <property type="project" value="TreeGrafter"/>
</dbReference>
<proteinExistence type="predicted"/>
<feature type="chain" id="PRO_5004576792" evidence="5">
    <location>
        <begin position="20"/>
        <end position="748"/>
    </location>
</feature>
<keyword evidence="2" id="KW-1015">Disulfide bond</keyword>
<dbReference type="Gene3D" id="2.10.90.10">
    <property type="entry name" value="Cystine-knot cytokines"/>
    <property type="match status" value="1"/>
</dbReference>
<dbReference type="InterPro" id="IPR032104">
    <property type="entry name" value="Spaetzle"/>
</dbReference>
<feature type="region of interest" description="Disordered" evidence="4">
    <location>
        <begin position="608"/>
        <end position="627"/>
    </location>
</feature>
<feature type="region of interest" description="Disordered" evidence="4">
    <location>
        <begin position="300"/>
        <end position="359"/>
    </location>
</feature>
<dbReference type="InterPro" id="IPR056200">
    <property type="entry name" value="NT_N"/>
</dbReference>
<feature type="compositionally biased region" description="Basic and acidic residues" evidence="4">
    <location>
        <begin position="608"/>
        <end position="619"/>
    </location>
</feature>
<evidence type="ECO:0000256" key="1">
    <source>
        <dbReference type="ARBA" id="ARBA00022729"/>
    </source>
</evidence>
<feature type="compositionally biased region" description="Polar residues" evidence="4">
    <location>
        <begin position="254"/>
        <end position="272"/>
    </location>
</feature>
<reference evidence="8" key="2">
    <citation type="submission" date="2015-06" db="UniProtKB">
        <authorList>
            <consortium name="EnsemblMetazoa"/>
        </authorList>
    </citation>
    <scope>IDENTIFICATION</scope>
</reference>
<dbReference type="OMA" id="AHAHQTG"/>
<dbReference type="InterPro" id="IPR029034">
    <property type="entry name" value="Cystine-knot_cytokine"/>
</dbReference>
<dbReference type="STRING" id="36166.T1GBG5"/>
<evidence type="ECO:0000256" key="3">
    <source>
        <dbReference type="ARBA" id="ARBA00023180"/>
    </source>
</evidence>
<dbReference type="PANTHER" id="PTHR23199">
    <property type="entry name" value="NEUROTROPHIN 1-RELATED"/>
    <property type="match status" value="1"/>
</dbReference>
<feature type="compositionally biased region" description="Low complexity" evidence="4">
    <location>
        <begin position="302"/>
        <end position="315"/>
    </location>
</feature>
<feature type="signal peptide" evidence="5">
    <location>
        <begin position="1"/>
        <end position="19"/>
    </location>
</feature>
<feature type="domain" description="Neurotrophin 1 N-terminal" evidence="7">
    <location>
        <begin position="57"/>
        <end position="147"/>
    </location>
</feature>
<feature type="domain" description="Spaetzle" evidence="6">
    <location>
        <begin position="420"/>
        <end position="508"/>
    </location>
</feature>
<reference evidence="9" key="1">
    <citation type="submission" date="2013-02" db="EMBL/GenBank/DDBJ databases">
        <authorList>
            <person name="Hughes D."/>
        </authorList>
    </citation>
    <scope>NUCLEOTIDE SEQUENCE</scope>
    <source>
        <strain>Durham</strain>
        <strain evidence="9">NC isolate 2 -- Noor lab</strain>
    </source>
</reference>
<dbReference type="Pfam" id="PF24103">
    <property type="entry name" value="NT_N"/>
    <property type="match status" value="1"/>
</dbReference>
<name>T1GBG5_MEGSC</name>
<dbReference type="EnsemblMetazoa" id="MESCA000597-RA">
    <property type="protein sequence ID" value="MESCA000597-PA"/>
    <property type="gene ID" value="MESCA000597"/>
</dbReference>
<feature type="region of interest" description="Disordered" evidence="4">
    <location>
        <begin position="248"/>
        <end position="279"/>
    </location>
</feature>
<dbReference type="PANTHER" id="PTHR23199:SF12">
    <property type="entry name" value="NEUROTROPHIN 1-RELATED"/>
    <property type="match status" value="1"/>
</dbReference>
<dbReference type="GO" id="GO:0008083">
    <property type="term" value="F:growth factor activity"/>
    <property type="evidence" value="ECO:0007669"/>
    <property type="project" value="TreeGrafter"/>
</dbReference>
<evidence type="ECO:0000256" key="2">
    <source>
        <dbReference type="ARBA" id="ARBA00023157"/>
    </source>
</evidence>